<protein>
    <submittedName>
        <fullName evidence="2">Uncharacterized protein</fullName>
    </submittedName>
</protein>
<reference evidence="2 3" key="1">
    <citation type="submission" date="2019-12" db="EMBL/GenBank/DDBJ databases">
        <authorList>
            <person name="Alioto T."/>
            <person name="Alioto T."/>
            <person name="Gomez Garrido J."/>
        </authorList>
    </citation>
    <scope>NUCLEOTIDE SEQUENCE [LARGE SCALE GENOMIC DNA]</scope>
</reference>
<evidence type="ECO:0000256" key="1">
    <source>
        <dbReference type="SAM" id="MobiDB-lite"/>
    </source>
</evidence>
<dbReference type="Proteomes" id="UP000594638">
    <property type="component" value="Unassembled WGS sequence"/>
</dbReference>
<accession>A0A8S0Q468</accession>
<feature type="compositionally biased region" description="Polar residues" evidence="1">
    <location>
        <begin position="19"/>
        <end position="30"/>
    </location>
</feature>
<feature type="region of interest" description="Disordered" evidence="1">
    <location>
        <begin position="175"/>
        <end position="195"/>
    </location>
</feature>
<gene>
    <name evidence="2" type="ORF">OLEA9_A061194</name>
</gene>
<feature type="non-terminal residue" evidence="2">
    <location>
        <position position="1"/>
    </location>
</feature>
<dbReference type="AlphaFoldDB" id="A0A8S0Q468"/>
<dbReference type="EMBL" id="CACTIH010001089">
    <property type="protein sequence ID" value="CAA2962552.1"/>
    <property type="molecule type" value="Genomic_DNA"/>
</dbReference>
<comment type="caution">
    <text evidence="2">The sequence shown here is derived from an EMBL/GenBank/DDBJ whole genome shotgun (WGS) entry which is preliminary data.</text>
</comment>
<evidence type="ECO:0000313" key="3">
    <source>
        <dbReference type="Proteomes" id="UP000594638"/>
    </source>
</evidence>
<feature type="compositionally biased region" description="Basic residues" evidence="1">
    <location>
        <begin position="1"/>
        <end position="11"/>
    </location>
</feature>
<feature type="region of interest" description="Disordered" evidence="1">
    <location>
        <begin position="1"/>
        <end position="31"/>
    </location>
</feature>
<feature type="compositionally biased region" description="Basic and acidic residues" evidence="1">
    <location>
        <begin position="185"/>
        <end position="195"/>
    </location>
</feature>
<organism evidence="2 3">
    <name type="scientific">Olea europaea subsp. europaea</name>
    <dbReference type="NCBI Taxonomy" id="158383"/>
    <lineage>
        <taxon>Eukaryota</taxon>
        <taxon>Viridiplantae</taxon>
        <taxon>Streptophyta</taxon>
        <taxon>Embryophyta</taxon>
        <taxon>Tracheophyta</taxon>
        <taxon>Spermatophyta</taxon>
        <taxon>Magnoliopsida</taxon>
        <taxon>eudicotyledons</taxon>
        <taxon>Gunneridae</taxon>
        <taxon>Pentapetalae</taxon>
        <taxon>asterids</taxon>
        <taxon>lamiids</taxon>
        <taxon>Lamiales</taxon>
        <taxon>Oleaceae</taxon>
        <taxon>Oleeae</taxon>
        <taxon>Olea</taxon>
    </lineage>
</organism>
<proteinExistence type="predicted"/>
<evidence type="ECO:0000313" key="2">
    <source>
        <dbReference type="EMBL" id="CAA2962552.1"/>
    </source>
</evidence>
<sequence>LSGGARGRRARVAIEGAPRTQTGGRNQSEPSARAKAIVRVRVRERAASLAPLPPLMINGRFVGRTSACRRGAGGPPGRSPGGLWTPGEIRRAHINCGRARDKWQRAFGSQPSTVTGRGGGRAGRWPLAEPSEVDCETTTTTTTRTLCECERRACAELHFRPRACVRAVVFRTSPAGGRAGLTRPPGREYKYRAPE</sequence>
<keyword evidence="3" id="KW-1185">Reference proteome</keyword>
<name>A0A8S0Q468_OLEEU</name>